<feature type="transmembrane region" description="Helical" evidence="2">
    <location>
        <begin position="341"/>
        <end position="362"/>
    </location>
</feature>
<keyword evidence="2" id="KW-1133">Transmembrane helix</keyword>
<feature type="compositionally biased region" description="Polar residues" evidence="1">
    <location>
        <begin position="930"/>
        <end position="952"/>
    </location>
</feature>
<feature type="transmembrane region" description="Helical" evidence="2">
    <location>
        <begin position="58"/>
        <end position="76"/>
    </location>
</feature>
<dbReference type="AlphaFoldDB" id="A0A2R4MJ66"/>
<feature type="region of interest" description="Disordered" evidence="1">
    <location>
        <begin position="545"/>
        <end position="568"/>
    </location>
</feature>
<dbReference type="InterPro" id="IPR012931">
    <property type="entry name" value="TraG_N_Proteobacteria"/>
</dbReference>
<proteinExistence type="predicted"/>
<feature type="transmembrane region" description="Helical" evidence="2">
    <location>
        <begin position="425"/>
        <end position="447"/>
    </location>
</feature>
<dbReference type="RefSeq" id="WP_117396969.1">
    <property type="nucleotide sequence ID" value="NZ_CP021331.1"/>
</dbReference>
<evidence type="ECO:0000313" key="5">
    <source>
        <dbReference type="Proteomes" id="UP000258927"/>
    </source>
</evidence>
<feature type="region of interest" description="Disordered" evidence="1">
    <location>
        <begin position="918"/>
        <end position="953"/>
    </location>
</feature>
<evidence type="ECO:0000259" key="3">
    <source>
        <dbReference type="Pfam" id="PF07916"/>
    </source>
</evidence>
<protein>
    <submittedName>
        <fullName evidence="4">Protein TraG</fullName>
    </submittedName>
</protein>
<reference evidence="4 5" key="1">
    <citation type="submission" date="2017-05" db="EMBL/GenBank/DDBJ databases">
        <title>Genome Analysis of Maritalea myrionectae HL2708#5.</title>
        <authorList>
            <consortium name="Cotde Inc.-PKNU"/>
            <person name="Jang D."/>
            <person name="Oh H.-M."/>
        </authorList>
    </citation>
    <scope>NUCLEOTIDE SEQUENCE [LARGE SCALE GENOMIC DNA]</scope>
    <source>
        <strain evidence="4 5">HL2708#5</strain>
        <plasmid evidence="5">phl2708x3</plasmid>
    </source>
</reference>
<keyword evidence="5" id="KW-1185">Reference proteome</keyword>
<keyword evidence="4" id="KW-0614">Plasmid</keyword>
<evidence type="ECO:0000256" key="2">
    <source>
        <dbReference type="SAM" id="Phobius"/>
    </source>
</evidence>
<gene>
    <name evidence="4" type="ORF">MXMO3_03518</name>
</gene>
<accession>A0A2R4MJ66</accession>
<feature type="compositionally biased region" description="Polar residues" evidence="1">
    <location>
        <begin position="556"/>
        <end position="568"/>
    </location>
</feature>
<dbReference type="Pfam" id="PF07916">
    <property type="entry name" value="TraG_N"/>
    <property type="match status" value="1"/>
</dbReference>
<name>A0A2R4MJ66_9HYPH</name>
<feature type="compositionally biased region" description="Basic and acidic residues" evidence="1">
    <location>
        <begin position="545"/>
        <end position="555"/>
    </location>
</feature>
<feature type="transmembrane region" description="Helical" evidence="2">
    <location>
        <begin position="32"/>
        <end position="52"/>
    </location>
</feature>
<keyword evidence="2" id="KW-0812">Transmembrane</keyword>
<dbReference type="KEGG" id="mmyr:MXMO3_03518"/>
<geneLocation type="plasmid" evidence="5">
    <name>phl2708x3</name>
</geneLocation>
<sequence>MPTFEVFTTGGGYNIYSIFNFLAMFSSGSQFVDLMSIGIAFGVAYLAIKIAFTGNMQGTLQYMALVAIVGGLSIGAKARVVVMDSTYPLEIYGTVDNVPFSVALVANLTTRTSYHLTNRMEALLSKPDNLTYQRHGMLFGATLMSQATRWRAVTPSIHTNLVNYMENCMVDGSNIGLVDINTLTHDGDLSTYIPANAPSNLVYYDEIVGNTVSCSDGWAGLEAQINNEVTKVLTTKANAMSDRGGVNPNVVDVNGLTGTLDDFQNMMGMTGYNAANYIKQTMLVLALDDATSRLIANSGNSASMALYQAARAERQTLSSYQSTAINATKWVPMLKIAFETLYYGAFPLALMLMLTPMGMMVFRGYFGGFVWLASWEPLSAILHSILLDSASGHYREYTTTMSGTTAQDVLNWANHLGIQAVEQEVGAIAGMLMGSVPFLATGIFFGATKMAGLATSMLNVSQGAAIDTGREAATGNISLANMSMHNMAANKHNTSSIIDRGRHTETLKGGSLITTNSDGSQTYQRGSAISNTGFSASVGQALRQEHAERRAEATRQVESSTSDFVNGITSSSSQLSDFAKSTSENLAAGHDMSTSFKTSQRETFGNAWSTVQRVAKENGLSTDVALSAMLAGDASAKAGKGLKLGKNEVAAELQARLAAQGSLSASSKEAFSRVFNAAFSGNYGEDVSTIKDTAERIYQNNSSAEGISASNSLRNSLDQVSNSSVRLSDAYEKSVSLEKSGAILKSENSAWNSQITDVLIGYMKQDGYTEDQIATRVNPATPNGVNMQRQMVDNYWSRLVKDLGLEATLDGSAPANNVALMPKPQSFVPINPSEAKQSVAQPEDVGNLSKLNGHAEYVHNEHFNESHDRVQDGRGTKDTVGDKRVEISNESERWTGDALVRRGVGLFDFSDPLKDELSNIGPRVNAPQVEGTNNSQNGSTQNRNPRQSNSGFVDQLGFYQAPNITYDLPKGTIRDEPAPAETVQNLSNIVSKMGSEYEFVITSAGQPHDGVKGVDRTGGYRHDIDHKDGHHVKGAVDGYLAKNGNRLSTYDNRDEYARFIELAAEKFEGIGHYSWGVHVGGGTEAFWGPDTTSQTADPYYAGAFQKGRKNS</sequence>
<organism evidence="4 5">
    <name type="scientific">Maritalea myrionectae</name>
    <dbReference type="NCBI Taxonomy" id="454601"/>
    <lineage>
        <taxon>Bacteria</taxon>
        <taxon>Pseudomonadati</taxon>
        <taxon>Pseudomonadota</taxon>
        <taxon>Alphaproteobacteria</taxon>
        <taxon>Hyphomicrobiales</taxon>
        <taxon>Devosiaceae</taxon>
        <taxon>Maritalea</taxon>
    </lineage>
</organism>
<dbReference type="EMBL" id="CP021331">
    <property type="protein sequence ID" value="AVX06021.1"/>
    <property type="molecule type" value="Genomic_DNA"/>
</dbReference>
<evidence type="ECO:0000313" key="4">
    <source>
        <dbReference type="EMBL" id="AVX06021.1"/>
    </source>
</evidence>
<dbReference type="Proteomes" id="UP000258927">
    <property type="component" value="Plasmid pHL2708X3"/>
</dbReference>
<evidence type="ECO:0000256" key="1">
    <source>
        <dbReference type="SAM" id="MobiDB-lite"/>
    </source>
</evidence>
<keyword evidence="2" id="KW-0472">Membrane</keyword>
<feature type="domain" description="TraG N-terminal Proteobacteria" evidence="3">
    <location>
        <begin position="5"/>
        <end position="465"/>
    </location>
</feature>